<name>A0A8R7TG11_TRIUA</name>
<reference evidence="1" key="2">
    <citation type="submission" date="2018-03" db="EMBL/GenBank/DDBJ databases">
        <title>The Triticum urartu genome reveals the dynamic nature of wheat genome evolution.</title>
        <authorList>
            <person name="Ling H."/>
            <person name="Ma B."/>
            <person name="Shi X."/>
            <person name="Liu H."/>
            <person name="Dong L."/>
            <person name="Sun H."/>
            <person name="Cao Y."/>
            <person name="Gao Q."/>
            <person name="Zheng S."/>
            <person name="Li Y."/>
            <person name="Yu Y."/>
            <person name="Du H."/>
            <person name="Qi M."/>
            <person name="Li Y."/>
            <person name="Yu H."/>
            <person name="Cui Y."/>
            <person name="Wang N."/>
            <person name="Chen C."/>
            <person name="Wu H."/>
            <person name="Zhao Y."/>
            <person name="Zhang J."/>
            <person name="Li Y."/>
            <person name="Zhou W."/>
            <person name="Zhang B."/>
            <person name="Hu W."/>
            <person name="Eijk M."/>
            <person name="Tang J."/>
            <person name="Witsenboer H."/>
            <person name="Zhao S."/>
            <person name="Li Z."/>
            <person name="Zhang A."/>
            <person name="Wang D."/>
            <person name="Liang C."/>
        </authorList>
    </citation>
    <scope>NUCLEOTIDE SEQUENCE [LARGE SCALE GENOMIC DNA]</scope>
    <source>
        <strain evidence="1">cv. G1812</strain>
    </source>
</reference>
<organism evidence="1 2">
    <name type="scientific">Triticum urartu</name>
    <name type="common">Red wild einkorn</name>
    <name type="synonym">Crithodium urartu</name>
    <dbReference type="NCBI Taxonomy" id="4572"/>
    <lineage>
        <taxon>Eukaryota</taxon>
        <taxon>Viridiplantae</taxon>
        <taxon>Streptophyta</taxon>
        <taxon>Embryophyta</taxon>
        <taxon>Tracheophyta</taxon>
        <taxon>Spermatophyta</taxon>
        <taxon>Magnoliopsida</taxon>
        <taxon>Liliopsida</taxon>
        <taxon>Poales</taxon>
        <taxon>Poaceae</taxon>
        <taxon>BOP clade</taxon>
        <taxon>Pooideae</taxon>
        <taxon>Triticodae</taxon>
        <taxon>Triticeae</taxon>
        <taxon>Triticinae</taxon>
        <taxon>Triticum</taxon>
    </lineage>
</organism>
<reference evidence="1" key="3">
    <citation type="submission" date="2022-06" db="UniProtKB">
        <authorList>
            <consortium name="EnsemblPlants"/>
        </authorList>
    </citation>
    <scope>IDENTIFICATION</scope>
</reference>
<proteinExistence type="predicted"/>
<dbReference type="EnsemblPlants" id="TuG1812G0200002354.01.T01">
    <property type="protein sequence ID" value="TuG1812G0200002354.01.T01.cds246585"/>
    <property type="gene ID" value="TuG1812G0200002354.01"/>
</dbReference>
<dbReference type="Gramene" id="TuG1812G0200002354.01.T01">
    <property type="protein sequence ID" value="TuG1812G0200002354.01.T01.cds246585"/>
    <property type="gene ID" value="TuG1812G0200002354.01"/>
</dbReference>
<evidence type="ECO:0000313" key="1">
    <source>
        <dbReference type="EnsemblPlants" id="TuG1812G0200002354.01.T01.cds246585"/>
    </source>
</evidence>
<accession>A0A8R7TG11</accession>
<protein>
    <submittedName>
        <fullName evidence="1">Uncharacterized protein</fullName>
    </submittedName>
</protein>
<evidence type="ECO:0000313" key="2">
    <source>
        <dbReference type="Proteomes" id="UP000015106"/>
    </source>
</evidence>
<reference evidence="2" key="1">
    <citation type="journal article" date="2013" name="Nature">
        <title>Draft genome of the wheat A-genome progenitor Triticum urartu.</title>
        <authorList>
            <person name="Ling H.Q."/>
            <person name="Zhao S."/>
            <person name="Liu D."/>
            <person name="Wang J."/>
            <person name="Sun H."/>
            <person name="Zhang C."/>
            <person name="Fan H."/>
            <person name="Li D."/>
            <person name="Dong L."/>
            <person name="Tao Y."/>
            <person name="Gao C."/>
            <person name="Wu H."/>
            <person name="Li Y."/>
            <person name="Cui Y."/>
            <person name="Guo X."/>
            <person name="Zheng S."/>
            <person name="Wang B."/>
            <person name="Yu K."/>
            <person name="Liang Q."/>
            <person name="Yang W."/>
            <person name="Lou X."/>
            <person name="Chen J."/>
            <person name="Feng M."/>
            <person name="Jian J."/>
            <person name="Zhang X."/>
            <person name="Luo G."/>
            <person name="Jiang Y."/>
            <person name="Liu J."/>
            <person name="Wang Z."/>
            <person name="Sha Y."/>
            <person name="Zhang B."/>
            <person name="Wu H."/>
            <person name="Tang D."/>
            <person name="Shen Q."/>
            <person name="Xue P."/>
            <person name="Zou S."/>
            <person name="Wang X."/>
            <person name="Liu X."/>
            <person name="Wang F."/>
            <person name="Yang Y."/>
            <person name="An X."/>
            <person name="Dong Z."/>
            <person name="Zhang K."/>
            <person name="Zhang X."/>
            <person name="Luo M.C."/>
            <person name="Dvorak J."/>
            <person name="Tong Y."/>
            <person name="Wang J."/>
            <person name="Yang H."/>
            <person name="Li Z."/>
            <person name="Wang D."/>
            <person name="Zhang A."/>
            <person name="Wang J."/>
        </authorList>
    </citation>
    <scope>NUCLEOTIDE SEQUENCE</scope>
    <source>
        <strain evidence="2">cv. G1812</strain>
    </source>
</reference>
<keyword evidence="2" id="KW-1185">Reference proteome</keyword>
<sequence length="32" mass="3693">MLPSLHRSSEKLVVGQTQMLFYRNTKMTVLLA</sequence>
<dbReference type="AlphaFoldDB" id="A0A8R7TG11"/>
<dbReference type="Proteomes" id="UP000015106">
    <property type="component" value="Chromosome 2"/>
</dbReference>